<feature type="region of interest" description="Disordered" evidence="1">
    <location>
        <begin position="1"/>
        <end position="20"/>
    </location>
</feature>
<accession>A0A0A9FGY0</accession>
<evidence type="ECO:0000256" key="1">
    <source>
        <dbReference type="SAM" id="MobiDB-lite"/>
    </source>
</evidence>
<reference evidence="2" key="2">
    <citation type="journal article" date="2015" name="Data Brief">
        <title>Shoot transcriptome of the giant reed, Arundo donax.</title>
        <authorList>
            <person name="Barrero R.A."/>
            <person name="Guerrero F.D."/>
            <person name="Moolhuijzen P."/>
            <person name="Goolsby J.A."/>
            <person name="Tidwell J."/>
            <person name="Bellgard S.E."/>
            <person name="Bellgard M.I."/>
        </authorList>
    </citation>
    <scope>NUCLEOTIDE SEQUENCE</scope>
    <source>
        <tissue evidence="2">Shoot tissue taken approximately 20 cm above the soil surface</tissue>
    </source>
</reference>
<proteinExistence type="predicted"/>
<reference evidence="2" key="1">
    <citation type="submission" date="2014-09" db="EMBL/GenBank/DDBJ databases">
        <authorList>
            <person name="Magalhaes I.L.F."/>
            <person name="Oliveira U."/>
            <person name="Santos F.R."/>
            <person name="Vidigal T.H.D.A."/>
            <person name="Brescovit A.D."/>
            <person name="Santos A.J."/>
        </authorList>
    </citation>
    <scope>NUCLEOTIDE SEQUENCE</scope>
    <source>
        <tissue evidence="2">Shoot tissue taken approximately 20 cm above the soil surface</tissue>
    </source>
</reference>
<name>A0A0A9FGY0_ARUDO</name>
<protein>
    <submittedName>
        <fullName evidence="2">Uncharacterized protein</fullName>
    </submittedName>
</protein>
<sequence length="41" mass="4243">MAASGSASAHRFPVSKSSRRPCSLRAIGSAGCSLQLQQPLQ</sequence>
<dbReference type="AlphaFoldDB" id="A0A0A9FGY0"/>
<dbReference type="EMBL" id="GBRH01185596">
    <property type="protein sequence ID" value="JAE12300.1"/>
    <property type="molecule type" value="Transcribed_RNA"/>
</dbReference>
<evidence type="ECO:0000313" key="2">
    <source>
        <dbReference type="EMBL" id="JAE12300.1"/>
    </source>
</evidence>
<organism evidence="2">
    <name type="scientific">Arundo donax</name>
    <name type="common">Giant reed</name>
    <name type="synonym">Donax arundinaceus</name>
    <dbReference type="NCBI Taxonomy" id="35708"/>
    <lineage>
        <taxon>Eukaryota</taxon>
        <taxon>Viridiplantae</taxon>
        <taxon>Streptophyta</taxon>
        <taxon>Embryophyta</taxon>
        <taxon>Tracheophyta</taxon>
        <taxon>Spermatophyta</taxon>
        <taxon>Magnoliopsida</taxon>
        <taxon>Liliopsida</taxon>
        <taxon>Poales</taxon>
        <taxon>Poaceae</taxon>
        <taxon>PACMAD clade</taxon>
        <taxon>Arundinoideae</taxon>
        <taxon>Arundineae</taxon>
        <taxon>Arundo</taxon>
    </lineage>
</organism>